<keyword evidence="1" id="KW-0472">Membrane</keyword>
<accession>A0A5D9C284</accession>
<keyword evidence="1" id="KW-1133">Transmembrane helix</keyword>
<protein>
    <submittedName>
        <fullName evidence="2">DUF485 domain-containing protein</fullName>
    </submittedName>
</protein>
<dbReference type="RefSeq" id="WP_149522755.1">
    <property type="nucleotide sequence ID" value="NZ_VTOU01000003.1"/>
</dbReference>
<dbReference type="Proteomes" id="UP000322077">
    <property type="component" value="Unassembled WGS sequence"/>
</dbReference>
<evidence type="ECO:0000313" key="2">
    <source>
        <dbReference type="EMBL" id="TZG25948.1"/>
    </source>
</evidence>
<evidence type="ECO:0000313" key="3">
    <source>
        <dbReference type="Proteomes" id="UP000322077"/>
    </source>
</evidence>
<dbReference type="PANTHER" id="PTHR38598:SF1">
    <property type="entry name" value="INNER MEMBRANE PROTEIN YJCH"/>
    <property type="match status" value="1"/>
</dbReference>
<feature type="transmembrane region" description="Helical" evidence="1">
    <location>
        <begin position="31"/>
        <end position="52"/>
    </location>
</feature>
<dbReference type="Pfam" id="PF04341">
    <property type="entry name" value="DUF485"/>
    <property type="match status" value="1"/>
</dbReference>
<feature type="transmembrane region" description="Helical" evidence="1">
    <location>
        <begin position="64"/>
        <end position="88"/>
    </location>
</feature>
<dbReference type="GO" id="GO:0005886">
    <property type="term" value="C:plasma membrane"/>
    <property type="evidence" value="ECO:0007669"/>
    <property type="project" value="TreeGrafter"/>
</dbReference>
<sequence length="108" mass="11450">MSTPSTADGTVEARIAADPRYTALVRERQRFSWTLTAITVLVYSGFISLIAFDKPFMAQSIAGGATSLAVVLGIAMLIGTVAICAIYVHRANGRYDARVAELLAGIDA</sequence>
<dbReference type="InterPro" id="IPR052959">
    <property type="entry name" value="Inner_membrane_assoc"/>
</dbReference>
<evidence type="ECO:0000256" key="1">
    <source>
        <dbReference type="SAM" id="Phobius"/>
    </source>
</evidence>
<keyword evidence="1" id="KW-0812">Transmembrane</keyword>
<keyword evidence="3" id="KW-1185">Reference proteome</keyword>
<dbReference type="AlphaFoldDB" id="A0A5D9C284"/>
<reference evidence="2 3" key="1">
    <citation type="submission" date="2019-08" db="EMBL/GenBank/DDBJ databases">
        <authorList>
            <person name="Wang G."/>
            <person name="Xu Z."/>
        </authorList>
    </citation>
    <scope>NUCLEOTIDE SEQUENCE [LARGE SCALE GENOMIC DNA]</scope>
    <source>
        <strain evidence="2 3">ZX</strain>
    </source>
</reference>
<organism evidence="2 3">
    <name type="scientific">Sphingomonas montanisoli</name>
    <dbReference type="NCBI Taxonomy" id="2606412"/>
    <lineage>
        <taxon>Bacteria</taxon>
        <taxon>Pseudomonadati</taxon>
        <taxon>Pseudomonadota</taxon>
        <taxon>Alphaproteobacteria</taxon>
        <taxon>Sphingomonadales</taxon>
        <taxon>Sphingomonadaceae</taxon>
        <taxon>Sphingomonas</taxon>
    </lineage>
</organism>
<dbReference type="EMBL" id="VTOU01000003">
    <property type="protein sequence ID" value="TZG25948.1"/>
    <property type="molecule type" value="Genomic_DNA"/>
</dbReference>
<comment type="caution">
    <text evidence="2">The sequence shown here is derived from an EMBL/GenBank/DDBJ whole genome shotgun (WGS) entry which is preliminary data.</text>
</comment>
<dbReference type="InterPro" id="IPR007436">
    <property type="entry name" value="DUF485"/>
</dbReference>
<dbReference type="PANTHER" id="PTHR38598">
    <property type="entry name" value="INNER MEMBRANE PROTEIN YJCH"/>
    <property type="match status" value="1"/>
</dbReference>
<name>A0A5D9C284_9SPHN</name>
<proteinExistence type="predicted"/>
<gene>
    <name evidence="2" type="ORF">FYJ91_13310</name>
</gene>